<dbReference type="EMBL" id="JAEPRD010000398">
    <property type="protein sequence ID" value="KAG2191505.1"/>
    <property type="molecule type" value="Genomic_DNA"/>
</dbReference>
<accession>A0A8H7QGX6</accession>
<sequence>MNTDLKRFEVSAPLPTLPPDGTKEITTNLIKNYALKNYIELTKVRSSETRIHFQRKRGGIYRNTRELSEANRKRCDDLAYF</sequence>
<evidence type="ECO:0000313" key="1">
    <source>
        <dbReference type="EMBL" id="KAG2191505.1"/>
    </source>
</evidence>
<dbReference type="AlphaFoldDB" id="A0A8H7QGX6"/>
<comment type="caution">
    <text evidence="1">The sequence shown here is derived from an EMBL/GenBank/DDBJ whole genome shotgun (WGS) entry which is preliminary data.</text>
</comment>
<gene>
    <name evidence="1" type="ORF">INT47_005119</name>
</gene>
<reference evidence="1" key="1">
    <citation type="submission" date="2020-12" db="EMBL/GenBank/DDBJ databases">
        <title>Metabolic potential, ecology and presence of endohyphal bacteria is reflected in genomic diversity of Mucoromycotina.</title>
        <authorList>
            <person name="Muszewska A."/>
            <person name="Okrasinska A."/>
            <person name="Steczkiewicz K."/>
            <person name="Drgas O."/>
            <person name="Orlowska M."/>
            <person name="Perlinska-Lenart U."/>
            <person name="Aleksandrzak-Piekarczyk T."/>
            <person name="Szatraj K."/>
            <person name="Zielenkiewicz U."/>
            <person name="Pilsyk S."/>
            <person name="Malc E."/>
            <person name="Mieczkowski P."/>
            <person name="Kruszewska J.S."/>
            <person name="Biernat P."/>
            <person name="Pawlowska J."/>
        </authorList>
    </citation>
    <scope>NUCLEOTIDE SEQUENCE</scope>
    <source>
        <strain evidence="1">WA0000017839</strain>
    </source>
</reference>
<proteinExistence type="predicted"/>
<organism evidence="1 2">
    <name type="scientific">Mucor saturninus</name>
    <dbReference type="NCBI Taxonomy" id="64648"/>
    <lineage>
        <taxon>Eukaryota</taxon>
        <taxon>Fungi</taxon>
        <taxon>Fungi incertae sedis</taxon>
        <taxon>Mucoromycota</taxon>
        <taxon>Mucoromycotina</taxon>
        <taxon>Mucoromycetes</taxon>
        <taxon>Mucorales</taxon>
        <taxon>Mucorineae</taxon>
        <taxon>Mucoraceae</taxon>
        <taxon>Mucor</taxon>
    </lineage>
</organism>
<evidence type="ECO:0000313" key="2">
    <source>
        <dbReference type="Proteomes" id="UP000603453"/>
    </source>
</evidence>
<name>A0A8H7QGX6_9FUNG</name>
<keyword evidence="2" id="KW-1185">Reference proteome</keyword>
<protein>
    <submittedName>
        <fullName evidence="1">Uncharacterized protein</fullName>
    </submittedName>
</protein>
<dbReference type="Proteomes" id="UP000603453">
    <property type="component" value="Unassembled WGS sequence"/>
</dbReference>